<proteinExistence type="predicted"/>
<gene>
    <name evidence="1" type="ORF">EXM22_10685</name>
</gene>
<dbReference type="KEGG" id="ock:EXM22_10685"/>
<dbReference type="Proteomes" id="UP000324209">
    <property type="component" value="Chromosome"/>
</dbReference>
<dbReference type="SFLD" id="SFLDS00003">
    <property type="entry name" value="Haloacid_Dehalogenase"/>
    <property type="match status" value="1"/>
</dbReference>
<dbReference type="Pfam" id="PF13419">
    <property type="entry name" value="HAD_2"/>
    <property type="match status" value="1"/>
</dbReference>
<dbReference type="AlphaFoldDB" id="A0A5C1QLQ6"/>
<evidence type="ECO:0000313" key="1">
    <source>
        <dbReference type="EMBL" id="QEN08427.1"/>
    </source>
</evidence>
<dbReference type="PANTHER" id="PTHR18901:SF38">
    <property type="entry name" value="PSEUDOURIDINE-5'-PHOSPHATASE"/>
    <property type="match status" value="1"/>
</dbReference>
<dbReference type="InterPro" id="IPR006439">
    <property type="entry name" value="HAD-SF_hydro_IA"/>
</dbReference>
<dbReference type="SFLD" id="SFLDG01135">
    <property type="entry name" value="C1.5.6:_HAD__Beta-PGM__Phospha"/>
    <property type="match status" value="1"/>
</dbReference>
<protein>
    <submittedName>
        <fullName evidence="1">HAD family phosphatase</fullName>
    </submittedName>
</protein>
<dbReference type="NCBIfam" id="TIGR01509">
    <property type="entry name" value="HAD-SF-IA-v3"/>
    <property type="match status" value="1"/>
</dbReference>
<name>A0A5C1QLQ6_9SPIO</name>
<dbReference type="InterPro" id="IPR023198">
    <property type="entry name" value="PGP-like_dom2"/>
</dbReference>
<dbReference type="RefSeq" id="WP_149486508.1">
    <property type="nucleotide sequence ID" value="NZ_CP036150.1"/>
</dbReference>
<accession>A0A5C1QLQ6</accession>
<keyword evidence="2" id="KW-1185">Reference proteome</keyword>
<dbReference type="InterPro" id="IPR036412">
    <property type="entry name" value="HAD-like_sf"/>
</dbReference>
<dbReference type="InterPro" id="IPR023214">
    <property type="entry name" value="HAD_sf"/>
</dbReference>
<reference evidence="1 2" key="1">
    <citation type="submission" date="2019-02" db="EMBL/GenBank/DDBJ databases">
        <title>Complete Genome Sequence and Methylome Analysis of free living Spirochaetas.</title>
        <authorList>
            <person name="Fomenkov A."/>
            <person name="Dubinina G."/>
            <person name="Leshcheva N."/>
            <person name="Mikheeva N."/>
            <person name="Grabovich M."/>
            <person name="Vincze T."/>
            <person name="Roberts R.J."/>
        </authorList>
    </citation>
    <scope>NUCLEOTIDE SEQUENCE [LARGE SCALE GENOMIC DNA]</scope>
    <source>
        <strain evidence="1 2">K2</strain>
    </source>
</reference>
<dbReference type="CDD" id="cd07505">
    <property type="entry name" value="HAD_BPGM-like"/>
    <property type="match status" value="1"/>
</dbReference>
<dbReference type="InterPro" id="IPR041492">
    <property type="entry name" value="HAD_2"/>
</dbReference>
<sequence>MSKLEAILFDMDGTLMDSEPLWLKADLAMIASYGGFMSEEEHDLYIGMGAVTFLPMIKEKYGIEASYEELREFQERTYLEIARSEICLFPQMIALAEWAIENHIPVGIASGSTKDIIDEMCSITGIRELFPVRVSAQEVEEGKPEPHVFLEAASRLQARPEACLVVEDSPVGVEAAYRAGMRTIAVPSPMVRDPKDFLNRADLIFEGGMTAFTSEKAISWISREYNF</sequence>
<dbReference type="PANTHER" id="PTHR18901">
    <property type="entry name" value="2-DEOXYGLUCOSE-6-PHOSPHATE PHOSPHATASE 2"/>
    <property type="match status" value="1"/>
</dbReference>
<dbReference type="Gene3D" id="1.10.150.240">
    <property type="entry name" value="Putative phosphatase, domain 2"/>
    <property type="match status" value="1"/>
</dbReference>
<organism evidence="1 2">
    <name type="scientific">Oceanispirochaeta crateris</name>
    <dbReference type="NCBI Taxonomy" id="2518645"/>
    <lineage>
        <taxon>Bacteria</taxon>
        <taxon>Pseudomonadati</taxon>
        <taxon>Spirochaetota</taxon>
        <taxon>Spirochaetia</taxon>
        <taxon>Spirochaetales</taxon>
        <taxon>Spirochaetaceae</taxon>
        <taxon>Oceanispirochaeta</taxon>
    </lineage>
</organism>
<dbReference type="PRINTS" id="PR00413">
    <property type="entry name" value="HADHALOGNASE"/>
</dbReference>
<evidence type="ECO:0000313" key="2">
    <source>
        <dbReference type="Proteomes" id="UP000324209"/>
    </source>
</evidence>
<dbReference type="EMBL" id="CP036150">
    <property type="protein sequence ID" value="QEN08427.1"/>
    <property type="molecule type" value="Genomic_DNA"/>
</dbReference>
<dbReference type="SUPFAM" id="SSF56784">
    <property type="entry name" value="HAD-like"/>
    <property type="match status" value="1"/>
</dbReference>
<dbReference type="SFLD" id="SFLDG01129">
    <property type="entry name" value="C1.5:_HAD__Beta-PGM__Phosphata"/>
    <property type="match status" value="1"/>
</dbReference>
<dbReference type="OrthoDB" id="9797743at2"/>
<dbReference type="Gene3D" id="3.40.50.1000">
    <property type="entry name" value="HAD superfamily/HAD-like"/>
    <property type="match status" value="1"/>
</dbReference>